<feature type="transmembrane region" description="Helical" evidence="1">
    <location>
        <begin position="29"/>
        <end position="50"/>
    </location>
</feature>
<comment type="caution">
    <text evidence="3">The sequence shown here is derived from an EMBL/GenBank/DDBJ whole genome shotgun (WGS) entry which is preliminary data.</text>
</comment>
<protein>
    <recommendedName>
        <fullName evidence="2">DUF3955 domain-containing protein</fullName>
    </recommendedName>
</protein>
<accession>A0A0R2MWP5</accession>
<keyword evidence="1" id="KW-0472">Membrane</keyword>
<dbReference type="Proteomes" id="UP000050969">
    <property type="component" value="Unassembled WGS sequence"/>
</dbReference>
<reference evidence="3 4" key="1">
    <citation type="journal article" date="2015" name="Genome Announc.">
        <title>Expanding the biotechnology potential of lactobacilli through comparative genomics of 213 strains and associated genera.</title>
        <authorList>
            <person name="Sun Z."/>
            <person name="Harris H.M."/>
            <person name="McCann A."/>
            <person name="Guo C."/>
            <person name="Argimon S."/>
            <person name="Zhang W."/>
            <person name="Yang X."/>
            <person name="Jeffery I.B."/>
            <person name="Cooney J.C."/>
            <person name="Kagawa T.F."/>
            <person name="Liu W."/>
            <person name="Song Y."/>
            <person name="Salvetti E."/>
            <person name="Wrobel A."/>
            <person name="Rasinkangas P."/>
            <person name="Parkhill J."/>
            <person name="Rea M.C."/>
            <person name="O'Sullivan O."/>
            <person name="Ritari J."/>
            <person name="Douillard F.P."/>
            <person name="Paul Ross R."/>
            <person name="Yang R."/>
            <person name="Briner A.E."/>
            <person name="Felis G.E."/>
            <person name="de Vos W.M."/>
            <person name="Barrangou R."/>
            <person name="Klaenhammer T.R."/>
            <person name="Caufield P.W."/>
            <person name="Cui Y."/>
            <person name="Zhang H."/>
            <person name="O'Toole P.W."/>
        </authorList>
    </citation>
    <scope>NUCLEOTIDE SEQUENCE [LARGE SCALE GENOMIC DNA]</scope>
    <source>
        <strain evidence="3 4">DSM 24301</strain>
    </source>
</reference>
<sequence>MLAAVVVLVIANQFSYIDAQGFLHEPGFFVTPFALLLFVGGALLGLWRLVRGIITRIHA</sequence>
<keyword evidence="1" id="KW-1133">Transmembrane helix</keyword>
<dbReference type="EMBL" id="JQCE01000042">
    <property type="protein sequence ID" value="KRO16253.1"/>
    <property type="molecule type" value="Genomic_DNA"/>
</dbReference>
<gene>
    <name evidence="3" type="ORF">IV56_GL001614</name>
</gene>
<dbReference type="AlphaFoldDB" id="A0A0R2MWP5"/>
<proteinExistence type="predicted"/>
<dbReference type="PATRIC" id="fig|1293598.4.peg.1683"/>
<evidence type="ECO:0000256" key="1">
    <source>
        <dbReference type="SAM" id="Phobius"/>
    </source>
</evidence>
<keyword evidence="1" id="KW-0812">Transmembrane</keyword>
<evidence type="ECO:0000313" key="4">
    <source>
        <dbReference type="Proteomes" id="UP000050969"/>
    </source>
</evidence>
<evidence type="ECO:0000313" key="3">
    <source>
        <dbReference type="EMBL" id="KRO16253.1"/>
    </source>
</evidence>
<name>A0A0R2MWP5_9LACO</name>
<evidence type="ECO:0000259" key="2">
    <source>
        <dbReference type="Pfam" id="PF13127"/>
    </source>
</evidence>
<keyword evidence="4" id="KW-1185">Reference proteome</keyword>
<dbReference type="Pfam" id="PF13127">
    <property type="entry name" value="DUF3955"/>
    <property type="match status" value="1"/>
</dbReference>
<organism evidence="3 4">
    <name type="scientific">Lacticaseibacillus saniviri JCM 17471 = DSM 24301</name>
    <dbReference type="NCBI Taxonomy" id="1293598"/>
    <lineage>
        <taxon>Bacteria</taxon>
        <taxon>Bacillati</taxon>
        <taxon>Bacillota</taxon>
        <taxon>Bacilli</taxon>
        <taxon>Lactobacillales</taxon>
        <taxon>Lactobacillaceae</taxon>
        <taxon>Lacticaseibacillus</taxon>
    </lineage>
</organism>
<dbReference type="InterPro" id="IPR025016">
    <property type="entry name" value="DUF3955"/>
</dbReference>
<feature type="domain" description="DUF3955" evidence="2">
    <location>
        <begin position="1"/>
        <end position="49"/>
    </location>
</feature>